<evidence type="ECO:0000256" key="1">
    <source>
        <dbReference type="ARBA" id="ARBA00004388"/>
    </source>
</evidence>
<dbReference type="Pfam" id="PF04413">
    <property type="entry name" value="Glycos_transf_N"/>
    <property type="match status" value="1"/>
</dbReference>
<dbReference type="EC" id="2.4.99.13" evidence="5 18"/>
<keyword evidence="12 18" id="KW-0448">Lipopolysaccharide biosynthesis</keyword>
<dbReference type="Gene3D" id="3.40.50.11720">
    <property type="entry name" value="3-Deoxy-D-manno-octulosonic-acid transferase, N-terminal domain"/>
    <property type="match status" value="1"/>
</dbReference>
<dbReference type="GO" id="GO:0005886">
    <property type="term" value="C:plasma membrane"/>
    <property type="evidence" value="ECO:0007669"/>
    <property type="project" value="UniProtKB-SubCell"/>
</dbReference>
<dbReference type="GO" id="GO:0043842">
    <property type="term" value="F:Kdo transferase activity"/>
    <property type="evidence" value="ECO:0007669"/>
    <property type="project" value="UniProtKB-EC"/>
</dbReference>
<keyword evidence="18" id="KW-0812">Transmembrane</keyword>
<dbReference type="GO" id="GO:0009244">
    <property type="term" value="P:lipopolysaccharide core region biosynthetic process"/>
    <property type="evidence" value="ECO:0007669"/>
    <property type="project" value="UniProtKB-UniRule"/>
</dbReference>
<evidence type="ECO:0000256" key="11">
    <source>
        <dbReference type="ARBA" id="ARBA00022968"/>
    </source>
</evidence>
<evidence type="ECO:0000313" key="21">
    <source>
        <dbReference type="EMBL" id="CDR33609.1"/>
    </source>
</evidence>
<evidence type="ECO:0000256" key="14">
    <source>
        <dbReference type="ARBA" id="ARBA00034413"/>
    </source>
</evidence>
<evidence type="ECO:0000256" key="3">
    <source>
        <dbReference type="ARBA" id="ARBA00006380"/>
    </source>
</evidence>
<feature type="domain" description="3-deoxy-D-manno-octulosonic-acid transferase N-terminal" evidence="20">
    <location>
        <begin position="39"/>
        <end position="212"/>
    </location>
</feature>
<dbReference type="eggNOG" id="COG1519">
    <property type="taxonomic scope" value="Bacteria"/>
</dbReference>
<keyword evidence="22" id="KW-1185">Reference proteome</keyword>
<evidence type="ECO:0000313" key="22">
    <source>
        <dbReference type="Proteomes" id="UP000031552"/>
    </source>
</evidence>
<keyword evidence="9" id="KW-0997">Cell inner membrane</keyword>
<dbReference type="InterPro" id="IPR007507">
    <property type="entry name" value="Glycos_transf_N"/>
</dbReference>
<evidence type="ECO:0000256" key="13">
    <source>
        <dbReference type="ARBA" id="ARBA00034401"/>
    </source>
</evidence>
<comment type="subcellular location">
    <subcellularLocation>
        <location evidence="1">Cell inner membrane</location>
        <topology evidence="1">Single-pass membrane protein</topology>
        <orientation evidence="1">Cytoplasmic side</orientation>
    </subcellularLocation>
    <subcellularLocation>
        <location evidence="18">Cell membrane</location>
    </subcellularLocation>
</comment>
<comment type="function">
    <text evidence="18">Involved in lipopolysaccharide (LPS) biosynthesis. Catalyzes the transfer of 3-deoxy-D-manno-octulosonate (Kdo) residue(s) from CMP-Kdo to lipid IV(A), the tetraacyldisaccharide-1,4'-bisphosphate precursor of lipid A.</text>
</comment>
<dbReference type="EC" id="2.4.99.12" evidence="4 18"/>
<accession>A0A090DXV3</accession>
<comment type="pathway">
    <text evidence="2 18">Bacterial outer membrane biogenesis; LPS core biosynthesis.</text>
</comment>
<evidence type="ECO:0000259" key="19">
    <source>
        <dbReference type="Pfam" id="PF00534"/>
    </source>
</evidence>
<evidence type="ECO:0000256" key="6">
    <source>
        <dbReference type="ARBA" id="ARBA00012625"/>
    </source>
</evidence>
<keyword evidence="10 18" id="KW-0808">Transferase</keyword>
<feature type="domain" description="Glycosyl transferase family 1" evidence="19">
    <location>
        <begin position="306"/>
        <end position="401"/>
    </location>
</feature>
<protein>
    <recommendedName>
        <fullName evidence="7 18">3-deoxy-D-manno-octulosonic acid transferase</fullName>
        <shortName evidence="18">Kdo transferase</shortName>
        <ecNumber evidence="4 18">2.4.99.12</ecNumber>
        <ecNumber evidence="5 18">2.4.99.13</ecNumber>
        <ecNumber evidence="6 18">2.4.99.14</ecNumber>
    </recommendedName>
    <alternativeName>
        <fullName evidence="18">Lipid IV(A) 3-deoxy-D-manno-octulosonic acid transferase</fullName>
    </alternativeName>
</protein>
<dbReference type="AlphaFoldDB" id="A0A090DXV3"/>
<keyword evidence="18" id="KW-1133">Transmembrane helix</keyword>
<dbReference type="InterPro" id="IPR039901">
    <property type="entry name" value="Kdotransferase"/>
</dbReference>
<dbReference type="Gene3D" id="3.40.50.2000">
    <property type="entry name" value="Glycogen Phosphorylase B"/>
    <property type="match status" value="1"/>
</dbReference>
<comment type="catalytic activity">
    <reaction evidence="14 18">
        <text>alpha-Kdo-(2-&gt;4)-alpha-Kdo-(2-&gt;6)-lipid IVA (E. coli) + CMP-3-deoxy-beta-D-manno-octulosonate = alpha-Kdo-(2-&gt;8)-alpha-Kdo-(2-&gt;4)-alpha-Kdo-(2-&gt;6)-lipid IVA (E. coli) + CMP + H(+)</text>
        <dbReference type="Rhea" id="RHEA:28154"/>
        <dbReference type="ChEBI" id="CHEBI:15378"/>
        <dbReference type="ChEBI" id="CHEBI:60365"/>
        <dbReference type="ChEBI" id="CHEBI:60377"/>
        <dbReference type="ChEBI" id="CHEBI:85987"/>
        <dbReference type="ChEBI" id="CHEBI:86234"/>
        <dbReference type="EC" id="2.4.99.14"/>
    </reaction>
</comment>
<feature type="active site" description="Proton acceptor" evidence="16">
    <location>
        <position position="63"/>
    </location>
</feature>
<dbReference type="OrthoDB" id="9789797at2"/>
<dbReference type="Proteomes" id="UP000031552">
    <property type="component" value="Unassembled WGS sequence"/>
</dbReference>
<evidence type="ECO:0000256" key="4">
    <source>
        <dbReference type="ARBA" id="ARBA00012621"/>
    </source>
</evidence>
<dbReference type="RefSeq" id="WP_041017068.1">
    <property type="nucleotide sequence ID" value="NZ_CCEJ010000003.1"/>
</dbReference>
<keyword evidence="21" id="KW-0328">Glycosyltransferase</keyword>
<reference evidence="21" key="2">
    <citation type="submission" date="2014-09" db="EMBL/GenBank/DDBJ databases">
        <title>Criblamydia sequanensis harbors a mega-plasmid encoding arsenite resistance.</title>
        <authorList>
            <person name="Bertelli C."/>
            <person name="Goesmann A."/>
            <person name="Greub G."/>
        </authorList>
    </citation>
    <scope>NUCLEOTIDE SEQUENCE [LARGE SCALE GENOMIC DNA]</scope>
    <source>
        <strain evidence="21">CRIB-18</strain>
    </source>
</reference>
<evidence type="ECO:0000256" key="18">
    <source>
        <dbReference type="RuleBase" id="RU365103"/>
    </source>
</evidence>
<comment type="caution">
    <text evidence="21">The sequence shown here is derived from an EMBL/GenBank/DDBJ whole genome shotgun (WGS) entry which is preliminary data.</text>
</comment>
<dbReference type="InterPro" id="IPR038107">
    <property type="entry name" value="Glycos_transf_N_sf"/>
</dbReference>
<dbReference type="PANTHER" id="PTHR42755">
    <property type="entry name" value="3-DEOXY-MANNO-OCTULOSONATE CYTIDYLYLTRANSFERASE"/>
    <property type="match status" value="1"/>
</dbReference>
<comment type="catalytic activity">
    <reaction evidence="15 18">
        <text>lipid IVA (E. coli) + CMP-3-deoxy-beta-D-manno-octulosonate = alpha-Kdo-(2-&gt;6)-lipid IVA (E. coli) + CMP + H(+)</text>
        <dbReference type="Rhea" id="RHEA:28066"/>
        <dbReference type="ChEBI" id="CHEBI:15378"/>
        <dbReference type="ChEBI" id="CHEBI:58603"/>
        <dbReference type="ChEBI" id="CHEBI:60364"/>
        <dbReference type="ChEBI" id="CHEBI:60377"/>
        <dbReference type="ChEBI" id="CHEBI:85987"/>
        <dbReference type="EC" id="2.4.99.12"/>
    </reaction>
</comment>
<organism evidence="21 22">
    <name type="scientific">Candidatus Criblamydia sequanensis CRIB-18</name>
    <dbReference type="NCBI Taxonomy" id="1437425"/>
    <lineage>
        <taxon>Bacteria</taxon>
        <taxon>Pseudomonadati</taxon>
        <taxon>Chlamydiota</taxon>
        <taxon>Chlamydiia</taxon>
        <taxon>Parachlamydiales</taxon>
        <taxon>Candidatus Criblamydiaceae</taxon>
        <taxon>Candidatus Criblamydia</taxon>
    </lineage>
</organism>
<keyword evidence="18" id="KW-0472">Membrane</keyword>
<evidence type="ECO:0000256" key="10">
    <source>
        <dbReference type="ARBA" id="ARBA00022679"/>
    </source>
</evidence>
<sequence>MLFSLFYNISLLLYFLLSAPYLLIRSIKNPKYGLSLIKKFGFSLHNASLGKKIIWVHAVSLGETRGAQTLVKLLKEKFQNSLIVFTTTTVTGQEEAKKNIKADFFGYLPWDLSFIIFPLVKRVNPSLVLLIESDFWPNFLAACKKNKANIVLVNGKISEKSLNRLLKFPSIKEKIINRIDCFCLQSEDYKKRFLALGVKENKIHVTGNIKLDLSVDENVDAALIQKLSLAEDDFVLVFGSSHFNEEDQFTGVLNEIWKKHPHVKAVLVPRHPERFNEVADRLKKNQVDFLRYSEIGEGRHKKKLILLDQMGLLMKCYRHAHAAVVGGSFIKSVGGHNILEPCSFGIPVVFGPYMHSQPELVRLAKEYNVGYQVDMKNLSNCLSELIANNNLRTHLGENGRKLIQDSSGSSFRTLKIIENSLEKGVF</sequence>
<dbReference type="STRING" id="1437425.CSEC_0778"/>
<gene>
    <name evidence="18 21" type="primary">waaA</name>
    <name evidence="21" type="ORF">CSEC_0778</name>
</gene>
<dbReference type="PANTHER" id="PTHR42755:SF1">
    <property type="entry name" value="3-DEOXY-D-MANNO-OCTULOSONIC ACID TRANSFERASE, MITOCHONDRIAL-RELATED"/>
    <property type="match status" value="1"/>
</dbReference>
<evidence type="ECO:0000256" key="15">
    <source>
        <dbReference type="ARBA" id="ARBA00049183"/>
    </source>
</evidence>
<comment type="catalytic activity">
    <reaction evidence="13 18">
        <text>alpha-Kdo-(2-&gt;6)-lipid IVA (E. coli) + CMP-3-deoxy-beta-D-manno-octulosonate = alpha-Kdo-(2-&gt;4)-alpha-Kdo-(2-&gt;6)-lipid IVA (E. coli) + CMP + H(+)</text>
        <dbReference type="Rhea" id="RHEA:28062"/>
        <dbReference type="ChEBI" id="CHEBI:15378"/>
        <dbReference type="ChEBI" id="CHEBI:60364"/>
        <dbReference type="ChEBI" id="CHEBI:60365"/>
        <dbReference type="ChEBI" id="CHEBI:60377"/>
        <dbReference type="ChEBI" id="CHEBI:85987"/>
        <dbReference type="EC" id="2.4.99.13"/>
    </reaction>
</comment>
<reference evidence="21" key="1">
    <citation type="submission" date="2013-12" db="EMBL/GenBank/DDBJ databases">
        <authorList>
            <person name="Linke B."/>
        </authorList>
    </citation>
    <scope>NUCLEOTIDE SEQUENCE [LARGE SCALE GENOMIC DNA]</scope>
    <source>
        <strain evidence="21">CRIB-18</strain>
    </source>
</reference>
<proteinExistence type="inferred from homology"/>
<comment type="similarity">
    <text evidence="3">Belongs to the glycosyltransferase group 1 family. Glycosyltransferase 30 subfamily.</text>
</comment>
<feature type="transmembrane region" description="Helical" evidence="18">
    <location>
        <begin position="6"/>
        <end position="24"/>
    </location>
</feature>
<keyword evidence="11" id="KW-0735">Signal-anchor</keyword>
<evidence type="ECO:0000256" key="12">
    <source>
        <dbReference type="ARBA" id="ARBA00022985"/>
    </source>
</evidence>
<evidence type="ECO:0000256" key="8">
    <source>
        <dbReference type="ARBA" id="ARBA00022475"/>
    </source>
</evidence>
<name>A0A090DXV3_9BACT</name>
<dbReference type="Pfam" id="PF00534">
    <property type="entry name" value="Glycos_transf_1"/>
    <property type="match status" value="1"/>
</dbReference>
<feature type="site" description="Transition state stabilizer" evidence="17">
    <location>
        <position position="210"/>
    </location>
</feature>
<dbReference type="UniPathway" id="UPA00958"/>
<dbReference type="GO" id="GO:0009245">
    <property type="term" value="P:lipid A biosynthetic process"/>
    <property type="evidence" value="ECO:0007669"/>
    <property type="project" value="TreeGrafter"/>
</dbReference>
<dbReference type="InterPro" id="IPR001296">
    <property type="entry name" value="Glyco_trans_1"/>
</dbReference>
<evidence type="ECO:0000256" key="7">
    <source>
        <dbReference type="ARBA" id="ARBA00019077"/>
    </source>
</evidence>
<dbReference type="EC" id="2.4.99.14" evidence="6 18"/>
<evidence type="ECO:0000259" key="20">
    <source>
        <dbReference type="Pfam" id="PF04413"/>
    </source>
</evidence>
<evidence type="ECO:0000256" key="2">
    <source>
        <dbReference type="ARBA" id="ARBA00004713"/>
    </source>
</evidence>
<evidence type="ECO:0000256" key="17">
    <source>
        <dbReference type="PIRSR" id="PIRSR639901-2"/>
    </source>
</evidence>
<feature type="site" description="Transition state stabilizer" evidence="17">
    <location>
        <position position="132"/>
    </location>
</feature>
<evidence type="ECO:0000256" key="5">
    <source>
        <dbReference type="ARBA" id="ARBA00012623"/>
    </source>
</evidence>
<keyword evidence="8 18" id="KW-1003">Cell membrane</keyword>
<dbReference type="EMBL" id="CCEJ010000003">
    <property type="protein sequence ID" value="CDR33609.1"/>
    <property type="molecule type" value="Genomic_DNA"/>
</dbReference>
<evidence type="ECO:0000256" key="16">
    <source>
        <dbReference type="PIRSR" id="PIRSR639901-1"/>
    </source>
</evidence>
<dbReference type="SUPFAM" id="SSF53756">
    <property type="entry name" value="UDP-Glycosyltransferase/glycogen phosphorylase"/>
    <property type="match status" value="1"/>
</dbReference>
<evidence type="ECO:0000256" key="9">
    <source>
        <dbReference type="ARBA" id="ARBA00022519"/>
    </source>
</evidence>